<comment type="caution">
    <text evidence="1">The sequence shown here is derived from an EMBL/GenBank/DDBJ whole genome shotgun (WGS) entry which is preliminary data.</text>
</comment>
<gene>
    <name evidence="1" type="ORF">O6H91_01G075700</name>
</gene>
<evidence type="ECO:0000313" key="2">
    <source>
        <dbReference type="Proteomes" id="UP001162992"/>
    </source>
</evidence>
<evidence type="ECO:0000313" key="1">
    <source>
        <dbReference type="EMBL" id="KAJ7569384.1"/>
    </source>
</evidence>
<dbReference type="EMBL" id="CM055092">
    <property type="protein sequence ID" value="KAJ7569384.1"/>
    <property type="molecule type" value="Genomic_DNA"/>
</dbReference>
<reference evidence="2" key="1">
    <citation type="journal article" date="2024" name="Proc. Natl. Acad. Sci. U.S.A.">
        <title>Extraordinary preservation of gene collinearity over three hundred million years revealed in homosporous lycophytes.</title>
        <authorList>
            <person name="Li C."/>
            <person name="Wickell D."/>
            <person name="Kuo L.Y."/>
            <person name="Chen X."/>
            <person name="Nie B."/>
            <person name="Liao X."/>
            <person name="Peng D."/>
            <person name="Ji J."/>
            <person name="Jenkins J."/>
            <person name="Williams M."/>
            <person name="Shu S."/>
            <person name="Plott C."/>
            <person name="Barry K."/>
            <person name="Rajasekar S."/>
            <person name="Grimwood J."/>
            <person name="Han X."/>
            <person name="Sun S."/>
            <person name="Hou Z."/>
            <person name="He W."/>
            <person name="Dai G."/>
            <person name="Sun C."/>
            <person name="Schmutz J."/>
            <person name="Leebens-Mack J.H."/>
            <person name="Li F.W."/>
            <person name="Wang L."/>
        </authorList>
    </citation>
    <scope>NUCLEOTIDE SEQUENCE [LARGE SCALE GENOMIC DNA]</scope>
    <source>
        <strain evidence="2">cv. PW_Plant_1</strain>
    </source>
</reference>
<dbReference type="Proteomes" id="UP001162992">
    <property type="component" value="Chromosome 1"/>
</dbReference>
<protein>
    <submittedName>
        <fullName evidence="1">Uncharacterized protein</fullName>
    </submittedName>
</protein>
<name>A0ACC2ES35_DIPCM</name>
<proteinExistence type="predicted"/>
<accession>A0ACC2ES35</accession>
<keyword evidence="2" id="KW-1185">Reference proteome</keyword>
<sequence>MPRHISDPRHGIGVVLDQQISAACSSVFAQSECCNYNALDLVFPDSVSFPASSSGCIDDVQFFDFGAGDSRAMVVPIPMLESSLSNSIGKPCISLLSRKHDRDRFSRAQQSWPDWSETGWKSRGLKYEQYGNAGGLRQHYQGFGSDPVRENFDGGGLRHHHQRFGSDPARENLDGQGLRHRQQGFGCHQAREKPNDAGLRRGRQHFEKARSNLNSRRENESGARLDVTAAIKTSKHLFAGAVSAIVSRTLVAPLERIKLEYIVRGAKGDVLRTVQKILEKEGVRGFWKGNLVNLIRTAPFKSVNFYAYDTFRKHMMLLSGKNEVSNLEKFAAGAAAGVTASIICFPMDTIRTRMIAPGGEAFGNIVTCFRYMIEKEGPLSLYAGLLPALVSMAPSGAVFYGVYDILKTSYLSSPKRMESTRKRFEAQHMNFVESRKESGSIDQLQLGPMRTLLYGAIAGACAETVTYPLEVIRRQLQLQSAANRIGMIATVKALVEKGGVGALYAGLLPSTFQVLPSAAIGYLVYETMKTVLKVS</sequence>
<organism evidence="1 2">
    <name type="scientific">Diphasiastrum complanatum</name>
    <name type="common">Issler's clubmoss</name>
    <name type="synonym">Lycopodium complanatum</name>
    <dbReference type="NCBI Taxonomy" id="34168"/>
    <lineage>
        <taxon>Eukaryota</taxon>
        <taxon>Viridiplantae</taxon>
        <taxon>Streptophyta</taxon>
        <taxon>Embryophyta</taxon>
        <taxon>Tracheophyta</taxon>
        <taxon>Lycopodiopsida</taxon>
        <taxon>Lycopodiales</taxon>
        <taxon>Lycopodiaceae</taxon>
        <taxon>Lycopodioideae</taxon>
        <taxon>Diphasiastrum</taxon>
    </lineage>
</organism>